<dbReference type="EMBL" id="GBRH01163860">
    <property type="protein sequence ID" value="JAE34036.1"/>
    <property type="molecule type" value="Transcribed_RNA"/>
</dbReference>
<accession>A0A0A9HGR1</accession>
<reference evidence="1" key="1">
    <citation type="submission" date="2014-09" db="EMBL/GenBank/DDBJ databases">
        <authorList>
            <person name="Magalhaes I.L.F."/>
            <person name="Oliveira U."/>
            <person name="Santos F.R."/>
            <person name="Vidigal T.H.D.A."/>
            <person name="Brescovit A.D."/>
            <person name="Santos A.J."/>
        </authorList>
    </citation>
    <scope>NUCLEOTIDE SEQUENCE</scope>
    <source>
        <tissue evidence="1">Shoot tissue taken approximately 20 cm above the soil surface</tissue>
    </source>
</reference>
<protein>
    <submittedName>
        <fullName evidence="1">Uncharacterized protein</fullName>
    </submittedName>
</protein>
<evidence type="ECO:0000313" key="1">
    <source>
        <dbReference type="EMBL" id="JAE34036.1"/>
    </source>
</evidence>
<sequence length="56" mass="6709">MPNWNFYLRHFECNRVYVWCFVSIVLLLRANKIACPSFVHCHVLYSCSHSLQDALY</sequence>
<proteinExistence type="predicted"/>
<name>A0A0A9HGR1_ARUDO</name>
<organism evidence="1">
    <name type="scientific">Arundo donax</name>
    <name type="common">Giant reed</name>
    <name type="synonym">Donax arundinaceus</name>
    <dbReference type="NCBI Taxonomy" id="35708"/>
    <lineage>
        <taxon>Eukaryota</taxon>
        <taxon>Viridiplantae</taxon>
        <taxon>Streptophyta</taxon>
        <taxon>Embryophyta</taxon>
        <taxon>Tracheophyta</taxon>
        <taxon>Spermatophyta</taxon>
        <taxon>Magnoliopsida</taxon>
        <taxon>Liliopsida</taxon>
        <taxon>Poales</taxon>
        <taxon>Poaceae</taxon>
        <taxon>PACMAD clade</taxon>
        <taxon>Arundinoideae</taxon>
        <taxon>Arundineae</taxon>
        <taxon>Arundo</taxon>
    </lineage>
</organism>
<reference evidence="1" key="2">
    <citation type="journal article" date="2015" name="Data Brief">
        <title>Shoot transcriptome of the giant reed, Arundo donax.</title>
        <authorList>
            <person name="Barrero R.A."/>
            <person name="Guerrero F.D."/>
            <person name="Moolhuijzen P."/>
            <person name="Goolsby J.A."/>
            <person name="Tidwell J."/>
            <person name="Bellgard S.E."/>
            <person name="Bellgard M.I."/>
        </authorList>
    </citation>
    <scope>NUCLEOTIDE SEQUENCE</scope>
    <source>
        <tissue evidence="1">Shoot tissue taken approximately 20 cm above the soil surface</tissue>
    </source>
</reference>
<dbReference type="AlphaFoldDB" id="A0A0A9HGR1"/>